<dbReference type="Gene3D" id="1.10.238.160">
    <property type="match status" value="1"/>
</dbReference>
<dbReference type="Pfam" id="PF05930">
    <property type="entry name" value="Phage_AlpA"/>
    <property type="match status" value="1"/>
</dbReference>
<dbReference type="EMBL" id="AP023094">
    <property type="protein sequence ID" value="BCE52403.1"/>
    <property type="molecule type" value="Genomic_DNA"/>
</dbReference>
<accession>A0A809ZMM1</accession>
<evidence type="ECO:0008006" key="2">
    <source>
        <dbReference type="Google" id="ProtNLM"/>
    </source>
</evidence>
<dbReference type="RefSeq" id="WP_223153795.1">
    <property type="nucleotide sequence ID" value="NZ_AJQI01000477.1"/>
</dbReference>
<protein>
    <recommendedName>
        <fullName evidence="2">AlpA family phage regulatory protein</fullName>
    </recommendedName>
</protein>
<proteinExistence type="predicted"/>
<sequence>MSTVDLNALATDQYLNAKQVRERYGSVSNTWLFRRMRDAAFPQPSTRLGGRTRFWLLSELLEWERSKLPIDADSVGE</sequence>
<dbReference type="InterPro" id="IPR010260">
    <property type="entry name" value="AlpA"/>
</dbReference>
<reference evidence="1" key="1">
    <citation type="submission" date="2020-05" db="EMBL/GenBank/DDBJ databases">
        <title>Complete genome sequence of Bradyrhizobium diazoefficiens XF4 isolated from soybean nodule.</title>
        <authorList>
            <person name="Noda R."/>
            <person name="Kakizaki K."/>
            <person name="Minamisawa K."/>
        </authorList>
    </citation>
    <scope>NUCLEOTIDE SEQUENCE</scope>
    <source>
        <strain evidence="1">XF4</strain>
    </source>
</reference>
<dbReference type="GeneID" id="92963976"/>
<dbReference type="AlphaFoldDB" id="A0A809ZMM1"/>
<name>A0A809ZMM1_9BRAD</name>
<organism evidence="1">
    <name type="scientific">Bradyrhizobium diazoefficiens</name>
    <dbReference type="NCBI Taxonomy" id="1355477"/>
    <lineage>
        <taxon>Bacteria</taxon>
        <taxon>Pseudomonadati</taxon>
        <taxon>Pseudomonadota</taxon>
        <taxon>Alphaproteobacteria</taxon>
        <taxon>Hyphomicrobiales</taxon>
        <taxon>Nitrobacteraceae</taxon>
        <taxon>Bradyrhizobium</taxon>
    </lineage>
</organism>
<evidence type="ECO:0000313" key="1">
    <source>
        <dbReference type="EMBL" id="BCE52403.1"/>
    </source>
</evidence>
<gene>
    <name evidence="1" type="ORF">XF4B_87520</name>
</gene>